<evidence type="ECO:0000313" key="2">
    <source>
        <dbReference type="Proteomes" id="UP000692954"/>
    </source>
</evidence>
<reference evidence="1" key="1">
    <citation type="submission" date="2021-01" db="EMBL/GenBank/DDBJ databases">
        <authorList>
            <consortium name="Genoscope - CEA"/>
            <person name="William W."/>
        </authorList>
    </citation>
    <scope>NUCLEOTIDE SEQUENCE</scope>
</reference>
<accession>A0A8S1LCB0</accession>
<name>A0A8S1LCB0_9CILI</name>
<sequence>MLQAHLNFDNLSNNYSLPKIKSLDLLKPVSLKAMNNFQIQDHKFLQPQVKQKKLELKQVLQQLNNKNNFNFQLHNYNKTPTFDKEIPNKIPKIKLKIIPREENDSKLSLDKFTFKDPNTPRPNRIFMKKKELDNQQLKNLSMNGKVSLKMKTQQMEQLKSIQSTVLYYLSKQTDKLDHHFDQLENQLVF</sequence>
<comment type="caution">
    <text evidence="1">The sequence shown here is derived from an EMBL/GenBank/DDBJ whole genome shotgun (WGS) entry which is preliminary data.</text>
</comment>
<gene>
    <name evidence="1" type="ORF">PSON_ATCC_30995.1.T0160256</name>
</gene>
<protein>
    <submittedName>
        <fullName evidence="1">Uncharacterized protein</fullName>
    </submittedName>
</protein>
<dbReference type="Proteomes" id="UP000692954">
    <property type="component" value="Unassembled WGS sequence"/>
</dbReference>
<dbReference type="EMBL" id="CAJJDN010000016">
    <property type="protein sequence ID" value="CAD8062266.1"/>
    <property type="molecule type" value="Genomic_DNA"/>
</dbReference>
<organism evidence="1 2">
    <name type="scientific">Paramecium sonneborni</name>
    <dbReference type="NCBI Taxonomy" id="65129"/>
    <lineage>
        <taxon>Eukaryota</taxon>
        <taxon>Sar</taxon>
        <taxon>Alveolata</taxon>
        <taxon>Ciliophora</taxon>
        <taxon>Intramacronucleata</taxon>
        <taxon>Oligohymenophorea</taxon>
        <taxon>Peniculida</taxon>
        <taxon>Parameciidae</taxon>
        <taxon>Paramecium</taxon>
    </lineage>
</organism>
<dbReference type="OrthoDB" id="302516at2759"/>
<proteinExistence type="predicted"/>
<evidence type="ECO:0000313" key="1">
    <source>
        <dbReference type="EMBL" id="CAD8062266.1"/>
    </source>
</evidence>
<dbReference type="AlphaFoldDB" id="A0A8S1LCB0"/>
<keyword evidence="2" id="KW-1185">Reference proteome</keyword>